<keyword evidence="2" id="KW-1185">Reference proteome</keyword>
<dbReference type="InParanoid" id="A2F8E3"/>
<dbReference type="VEuPathDB" id="TrichDB:TVAG_409830"/>
<dbReference type="Proteomes" id="UP000001542">
    <property type="component" value="Unassembled WGS sequence"/>
</dbReference>
<dbReference type="EMBL" id="DS113660">
    <property type="protein sequence ID" value="EAX98845.1"/>
    <property type="molecule type" value="Genomic_DNA"/>
</dbReference>
<protein>
    <submittedName>
        <fullName evidence="1">Uncharacterized protein</fullName>
    </submittedName>
</protein>
<dbReference type="VEuPathDB" id="TrichDB:TVAGG3_0365450"/>
<evidence type="ECO:0000313" key="1">
    <source>
        <dbReference type="EMBL" id="EAX98845.1"/>
    </source>
</evidence>
<evidence type="ECO:0000313" key="2">
    <source>
        <dbReference type="Proteomes" id="UP000001542"/>
    </source>
</evidence>
<accession>A2F8E3</accession>
<gene>
    <name evidence="1" type="ORF">TVAG_409830</name>
</gene>
<proteinExistence type="predicted"/>
<sequence length="319" mass="37332">MLFVFSSLSLSYPSHSRTRRGVYLPRWSEEEKNCPYGGLSAGWCEFHRCGTPIGVVLAMKRNLTKNGHPRPWDPSHEAGFPRFFQEENKWEFPIDPIAPPRPWRTGWSEEEKNCPYSGLTGAHHPFGTPIGWLIMRRRNLTKNGFPRFFQEERYLRPTNVVCRPDRFGQPVCDIHEENKWEIPFDPTRGSKPWRIGWSEEEKNCPSGEIAYGWGEAHGFIPRPHPRVIKRIPRTTNVECWPDEYGMPMCRPNEENKWEIPFDPTRGSKPWRIGWSEEEKNCPSGEIAYGWGEAHGFIPRPHPHIIRLRPRTTNLLEPIR</sequence>
<reference evidence="1" key="2">
    <citation type="journal article" date="2007" name="Science">
        <title>Draft genome sequence of the sexually transmitted pathogen Trichomonas vaginalis.</title>
        <authorList>
            <person name="Carlton J.M."/>
            <person name="Hirt R.P."/>
            <person name="Silva J.C."/>
            <person name="Delcher A.L."/>
            <person name="Schatz M."/>
            <person name="Zhao Q."/>
            <person name="Wortman J.R."/>
            <person name="Bidwell S.L."/>
            <person name="Alsmark U.C.M."/>
            <person name="Besteiro S."/>
            <person name="Sicheritz-Ponten T."/>
            <person name="Noel C.J."/>
            <person name="Dacks J.B."/>
            <person name="Foster P.G."/>
            <person name="Simillion C."/>
            <person name="Van de Peer Y."/>
            <person name="Miranda-Saavedra D."/>
            <person name="Barton G.J."/>
            <person name="Westrop G.D."/>
            <person name="Mueller S."/>
            <person name="Dessi D."/>
            <person name="Fiori P.L."/>
            <person name="Ren Q."/>
            <person name="Paulsen I."/>
            <person name="Zhang H."/>
            <person name="Bastida-Corcuera F.D."/>
            <person name="Simoes-Barbosa A."/>
            <person name="Brown M.T."/>
            <person name="Hayes R.D."/>
            <person name="Mukherjee M."/>
            <person name="Okumura C.Y."/>
            <person name="Schneider R."/>
            <person name="Smith A.J."/>
            <person name="Vanacova S."/>
            <person name="Villalvazo M."/>
            <person name="Haas B.J."/>
            <person name="Pertea M."/>
            <person name="Feldblyum T.V."/>
            <person name="Utterback T.R."/>
            <person name="Shu C.L."/>
            <person name="Osoegawa K."/>
            <person name="de Jong P.J."/>
            <person name="Hrdy I."/>
            <person name="Horvathova L."/>
            <person name="Zubacova Z."/>
            <person name="Dolezal P."/>
            <person name="Malik S.B."/>
            <person name="Logsdon J.M. Jr."/>
            <person name="Henze K."/>
            <person name="Gupta A."/>
            <person name="Wang C.C."/>
            <person name="Dunne R.L."/>
            <person name="Upcroft J.A."/>
            <person name="Upcroft P."/>
            <person name="White O."/>
            <person name="Salzberg S.L."/>
            <person name="Tang P."/>
            <person name="Chiu C.-H."/>
            <person name="Lee Y.-S."/>
            <person name="Embley T.M."/>
            <person name="Coombs G.H."/>
            <person name="Mottram J.C."/>
            <person name="Tachezy J."/>
            <person name="Fraser-Liggett C.M."/>
            <person name="Johnson P.J."/>
        </authorList>
    </citation>
    <scope>NUCLEOTIDE SEQUENCE [LARGE SCALE GENOMIC DNA]</scope>
    <source>
        <strain evidence="1">G3</strain>
    </source>
</reference>
<reference evidence="1" key="1">
    <citation type="submission" date="2006-10" db="EMBL/GenBank/DDBJ databases">
        <authorList>
            <person name="Amadeo P."/>
            <person name="Zhao Q."/>
            <person name="Wortman J."/>
            <person name="Fraser-Liggett C."/>
            <person name="Carlton J."/>
        </authorList>
    </citation>
    <scope>NUCLEOTIDE SEQUENCE</scope>
    <source>
        <strain evidence="1">G3</strain>
    </source>
</reference>
<name>A2F8E3_TRIV3</name>
<dbReference type="AlphaFoldDB" id="A2F8E3"/>
<dbReference type="KEGG" id="tva:4756647"/>
<dbReference type="RefSeq" id="XP_001311775.1">
    <property type="nucleotide sequence ID" value="XM_001311774.1"/>
</dbReference>
<organism evidence="1 2">
    <name type="scientific">Trichomonas vaginalis (strain ATCC PRA-98 / G3)</name>
    <dbReference type="NCBI Taxonomy" id="412133"/>
    <lineage>
        <taxon>Eukaryota</taxon>
        <taxon>Metamonada</taxon>
        <taxon>Parabasalia</taxon>
        <taxon>Trichomonadida</taxon>
        <taxon>Trichomonadidae</taxon>
        <taxon>Trichomonas</taxon>
    </lineage>
</organism>